<name>A0AAD3P6E7_NEPGR</name>
<protein>
    <submittedName>
        <fullName evidence="1">Uncharacterized protein</fullName>
    </submittedName>
</protein>
<reference evidence="1" key="1">
    <citation type="submission" date="2023-05" db="EMBL/GenBank/DDBJ databases">
        <title>Nepenthes gracilis genome sequencing.</title>
        <authorList>
            <person name="Fukushima K."/>
        </authorList>
    </citation>
    <scope>NUCLEOTIDE SEQUENCE</scope>
    <source>
        <strain evidence="1">SING2019-196</strain>
    </source>
</reference>
<comment type="caution">
    <text evidence="1">The sequence shown here is derived from an EMBL/GenBank/DDBJ whole genome shotgun (WGS) entry which is preliminary data.</text>
</comment>
<accession>A0AAD3P6E7</accession>
<gene>
    <name evidence="1" type="ORF">Nepgr_002137</name>
</gene>
<organism evidence="1 2">
    <name type="scientific">Nepenthes gracilis</name>
    <name type="common">Slender pitcher plant</name>
    <dbReference type="NCBI Taxonomy" id="150966"/>
    <lineage>
        <taxon>Eukaryota</taxon>
        <taxon>Viridiplantae</taxon>
        <taxon>Streptophyta</taxon>
        <taxon>Embryophyta</taxon>
        <taxon>Tracheophyta</taxon>
        <taxon>Spermatophyta</taxon>
        <taxon>Magnoliopsida</taxon>
        <taxon>eudicotyledons</taxon>
        <taxon>Gunneridae</taxon>
        <taxon>Pentapetalae</taxon>
        <taxon>Caryophyllales</taxon>
        <taxon>Nepenthaceae</taxon>
        <taxon>Nepenthes</taxon>
    </lineage>
</organism>
<proteinExistence type="predicted"/>
<keyword evidence="2" id="KW-1185">Reference proteome</keyword>
<dbReference type="AlphaFoldDB" id="A0AAD3P6E7"/>
<evidence type="ECO:0000313" key="1">
    <source>
        <dbReference type="EMBL" id="GMH00298.1"/>
    </source>
</evidence>
<dbReference type="EMBL" id="BSYO01000002">
    <property type="protein sequence ID" value="GMH00298.1"/>
    <property type="molecule type" value="Genomic_DNA"/>
</dbReference>
<dbReference type="Proteomes" id="UP001279734">
    <property type="component" value="Unassembled WGS sequence"/>
</dbReference>
<evidence type="ECO:0000313" key="2">
    <source>
        <dbReference type="Proteomes" id="UP001279734"/>
    </source>
</evidence>
<sequence length="76" mass="8793">MKTEQTTMEKQREERDPRPYHIKELKRKLMEVVRGRGTMDKEREQVVPVAGWAQCPRMSEVCSVGSSAWKGSIDLS</sequence>